<keyword evidence="1" id="KW-0732">Signal</keyword>
<dbReference type="KEGG" id="pcm:AY601_3066"/>
<dbReference type="InterPro" id="IPR001279">
    <property type="entry name" value="Metallo-B-lactamas"/>
</dbReference>
<dbReference type="Pfam" id="PF12706">
    <property type="entry name" value="Lactamase_B_2"/>
    <property type="match status" value="1"/>
</dbReference>
<evidence type="ECO:0000259" key="2">
    <source>
        <dbReference type="Pfam" id="PF12706"/>
    </source>
</evidence>
<name>A0A127VF62_9SPHI</name>
<dbReference type="PANTHER" id="PTHR42663">
    <property type="entry name" value="HYDROLASE C777.06C-RELATED-RELATED"/>
    <property type="match status" value="1"/>
</dbReference>
<dbReference type="SUPFAM" id="SSF56281">
    <property type="entry name" value="Metallo-hydrolase/oxidoreductase"/>
    <property type="match status" value="1"/>
</dbReference>
<reference evidence="3 4" key="1">
    <citation type="submission" date="2016-03" db="EMBL/GenBank/DDBJ databases">
        <title>Complete genome sequence of Pedobacter cryoconitis PAMC 27485.</title>
        <authorList>
            <person name="Lee J."/>
            <person name="Kim O.-S."/>
        </authorList>
    </citation>
    <scope>NUCLEOTIDE SEQUENCE [LARGE SCALE GENOMIC DNA]</scope>
    <source>
        <strain evidence="3 4">PAMC 27485</strain>
    </source>
</reference>
<dbReference type="OrthoDB" id="9800940at2"/>
<gene>
    <name evidence="3" type="ORF">AY601_3066</name>
</gene>
<sequence precursor="true">MKISAAIVLLSLIFIQANGQSIIHPQAKLKIVNPSIIVLGNVQDGGSPHIGCTKACCKELFLNPDPTRMVSSLGVIDPENKLNWLFDATPDFTFQLKALGKASGFSTKEVPDGIFITHAHIGHYTGLMYLGREALNAKQVPVYAMPKMKSFLEHNGPWSQLVSLNNISIKPIQDGQINTLSSNIKVTAFKVPHRDEFSETAGYQIEGPNKKALFIPDIDKWSKWDKNILDEIKKVDYAFIDATFYDAIEMNNRPITEIPHPLVVESMELFKNLPLKEKDKIYFIHLNHTNPLLNPESGQTKIVLKSGFHIARYNDVFEL</sequence>
<evidence type="ECO:0000313" key="3">
    <source>
        <dbReference type="EMBL" id="AMP99939.1"/>
    </source>
</evidence>
<dbReference type="Gene3D" id="3.60.15.10">
    <property type="entry name" value="Ribonuclease Z/Hydroxyacylglutathione hydrolase-like"/>
    <property type="match status" value="1"/>
</dbReference>
<dbReference type="Proteomes" id="UP000071561">
    <property type="component" value="Chromosome"/>
</dbReference>
<evidence type="ECO:0000313" key="4">
    <source>
        <dbReference type="Proteomes" id="UP000071561"/>
    </source>
</evidence>
<dbReference type="PATRIC" id="fig|188932.3.peg.3196"/>
<accession>A0A127VF62</accession>
<protein>
    <submittedName>
        <fullName evidence="3">Pyrroloquinoline quinone biosynthesis protein PqqB</fullName>
    </submittedName>
</protein>
<dbReference type="InterPro" id="IPR036866">
    <property type="entry name" value="RibonucZ/Hydroxyglut_hydro"/>
</dbReference>
<evidence type="ECO:0000256" key="1">
    <source>
        <dbReference type="SAM" id="SignalP"/>
    </source>
</evidence>
<feature type="chain" id="PRO_5007280535" evidence="1">
    <location>
        <begin position="20"/>
        <end position="319"/>
    </location>
</feature>
<dbReference type="PANTHER" id="PTHR42663:SF6">
    <property type="entry name" value="HYDROLASE C777.06C-RELATED"/>
    <property type="match status" value="1"/>
</dbReference>
<dbReference type="EMBL" id="CP014504">
    <property type="protein sequence ID" value="AMP99939.1"/>
    <property type="molecule type" value="Genomic_DNA"/>
</dbReference>
<dbReference type="AlphaFoldDB" id="A0A127VF62"/>
<feature type="domain" description="Metallo-beta-lactamase" evidence="2">
    <location>
        <begin position="84"/>
        <end position="285"/>
    </location>
</feature>
<organism evidence="3 4">
    <name type="scientific">Pedobacter cryoconitis</name>
    <dbReference type="NCBI Taxonomy" id="188932"/>
    <lineage>
        <taxon>Bacteria</taxon>
        <taxon>Pseudomonadati</taxon>
        <taxon>Bacteroidota</taxon>
        <taxon>Sphingobacteriia</taxon>
        <taxon>Sphingobacteriales</taxon>
        <taxon>Sphingobacteriaceae</taxon>
        <taxon>Pedobacter</taxon>
    </lineage>
</organism>
<dbReference type="RefSeq" id="WP_068402537.1">
    <property type="nucleotide sequence ID" value="NZ_CP014504.1"/>
</dbReference>
<feature type="signal peptide" evidence="1">
    <location>
        <begin position="1"/>
        <end position="19"/>
    </location>
</feature>
<proteinExistence type="predicted"/>
<keyword evidence="4" id="KW-1185">Reference proteome</keyword>